<feature type="transmembrane region" description="Helical" evidence="7">
    <location>
        <begin position="158"/>
        <end position="181"/>
    </location>
</feature>
<proteinExistence type="predicted"/>
<keyword evidence="2" id="KW-0813">Transport</keyword>
<name>A0A9D1I2F1_9FIRM</name>
<dbReference type="GO" id="GO:0015212">
    <property type="term" value="F:cytidine transmembrane transporter activity"/>
    <property type="evidence" value="ECO:0007669"/>
    <property type="project" value="TreeGrafter"/>
</dbReference>
<evidence type="ECO:0000313" key="9">
    <source>
        <dbReference type="EMBL" id="HIU27013.1"/>
    </source>
</evidence>
<organism evidence="9 10">
    <name type="scientific">Candidatus Fimisoma avicola</name>
    <dbReference type="NCBI Taxonomy" id="2840826"/>
    <lineage>
        <taxon>Bacteria</taxon>
        <taxon>Bacillati</taxon>
        <taxon>Bacillota</taxon>
        <taxon>Clostridia</taxon>
        <taxon>Eubacteriales</taxon>
        <taxon>Candidatus Fimisoma</taxon>
    </lineage>
</organism>
<evidence type="ECO:0000256" key="4">
    <source>
        <dbReference type="ARBA" id="ARBA00022692"/>
    </source>
</evidence>
<evidence type="ECO:0000256" key="1">
    <source>
        <dbReference type="ARBA" id="ARBA00004651"/>
    </source>
</evidence>
<evidence type="ECO:0000259" key="8">
    <source>
        <dbReference type="PROSITE" id="PS50850"/>
    </source>
</evidence>
<evidence type="ECO:0000313" key="10">
    <source>
        <dbReference type="Proteomes" id="UP000824091"/>
    </source>
</evidence>
<dbReference type="PANTHER" id="PTHR23522">
    <property type="entry name" value="BLL5896 PROTEIN"/>
    <property type="match status" value="1"/>
</dbReference>
<keyword evidence="5 7" id="KW-1133">Transmembrane helix</keyword>
<sequence>MITAILMIRESDPPVYREKTKKIKMGRLMRDKKFVKLLICAFLLTGTSVANNTYFSYLFIEGGGTIAGVGMAFLLMTGSEAPMMALAPWLSRKIGIERLILICGVIMVGRFALYASGPGYGILLGTFFLQGISQGVILVEIVRYFNKIVPPEMSGMAISVYYALGNNLSVIVCSFMGGIALDLTGARGVYVFFALINAGGVILYWLMGMYRDEGRAEA</sequence>
<dbReference type="PANTHER" id="PTHR23522:SF4">
    <property type="entry name" value="NUCLEOSIDE PERMEASE NUPG-RELATED"/>
    <property type="match status" value="1"/>
</dbReference>
<feature type="transmembrane region" description="Helical" evidence="7">
    <location>
        <begin position="122"/>
        <end position="146"/>
    </location>
</feature>
<dbReference type="InterPro" id="IPR020846">
    <property type="entry name" value="MFS_dom"/>
</dbReference>
<dbReference type="EMBL" id="DVMO01000021">
    <property type="protein sequence ID" value="HIU27013.1"/>
    <property type="molecule type" value="Genomic_DNA"/>
</dbReference>
<dbReference type="InterPro" id="IPR036259">
    <property type="entry name" value="MFS_trans_sf"/>
</dbReference>
<feature type="transmembrane region" description="Helical" evidence="7">
    <location>
        <begin position="66"/>
        <end position="87"/>
    </location>
</feature>
<dbReference type="InterPro" id="IPR011701">
    <property type="entry name" value="MFS"/>
</dbReference>
<gene>
    <name evidence="9" type="ORF">IAD16_01365</name>
</gene>
<dbReference type="Pfam" id="PF07690">
    <property type="entry name" value="MFS_1"/>
    <property type="match status" value="1"/>
</dbReference>
<keyword evidence="6 7" id="KW-0472">Membrane</keyword>
<accession>A0A9D1I2F1</accession>
<reference evidence="9" key="1">
    <citation type="submission" date="2020-10" db="EMBL/GenBank/DDBJ databases">
        <authorList>
            <person name="Gilroy R."/>
        </authorList>
    </citation>
    <scope>NUCLEOTIDE SEQUENCE</scope>
    <source>
        <strain evidence="9">11300</strain>
    </source>
</reference>
<dbReference type="GO" id="GO:0005886">
    <property type="term" value="C:plasma membrane"/>
    <property type="evidence" value="ECO:0007669"/>
    <property type="project" value="UniProtKB-SubCell"/>
</dbReference>
<protein>
    <submittedName>
        <fullName evidence="9">MFS transporter</fullName>
    </submittedName>
</protein>
<comment type="subcellular location">
    <subcellularLocation>
        <location evidence="1">Cell membrane</location>
        <topology evidence="1">Multi-pass membrane protein</topology>
    </subcellularLocation>
</comment>
<dbReference type="AlphaFoldDB" id="A0A9D1I2F1"/>
<reference evidence="9" key="2">
    <citation type="journal article" date="2021" name="PeerJ">
        <title>Extensive microbial diversity within the chicken gut microbiome revealed by metagenomics and culture.</title>
        <authorList>
            <person name="Gilroy R."/>
            <person name="Ravi A."/>
            <person name="Getino M."/>
            <person name="Pursley I."/>
            <person name="Horton D.L."/>
            <person name="Alikhan N.F."/>
            <person name="Baker D."/>
            <person name="Gharbi K."/>
            <person name="Hall N."/>
            <person name="Watson M."/>
            <person name="Adriaenssens E.M."/>
            <person name="Foster-Nyarko E."/>
            <person name="Jarju S."/>
            <person name="Secka A."/>
            <person name="Antonio M."/>
            <person name="Oren A."/>
            <person name="Chaudhuri R.R."/>
            <person name="La Ragione R."/>
            <person name="Hildebrand F."/>
            <person name="Pallen M.J."/>
        </authorList>
    </citation>
    <scope>NUCLEOTIDE SEQUENCE</scope>
    <source>
        <strain evidence="9">11300</strain>
    </source>
</reference>
<feature type="transmembrane region" description="Helical" evidence="7">
    <location>
        <begin position="99"/>
        <end position="116"/>
    </location>
</feature>
<evidence type="ECO:0000256" key="2">
    <source>
        <dbReference type="ARBA" id="ARBA00022448"/>
    </source>
</evidence>
<feature type="domain" description="Major facilitator superfamily (MFS) profile" evidence="8">
    <location>
        <begin position="1"/>
        <end position="218"/>
    </location>
</feature>
<keyword evidence="3" id="KW-1003">Cell membrane</keyword>
<feature type="transmembrane region" description="Helical" evidence="7">
    <location>
        <begin position="187"/>
        <end position="206"/>
    </location>
</feature>
<keyword evidence="4 7" id="KW-0812">Transmembrane</keyword>
<evidence type="ECO:0000256" key="6">
    <source>
        <dbReference type="ARBA" id="ARBA00023136"/>
    </source>
</evidence>
<evidence type="ECO:0000256" key="5">
    <source>
        <dbReference type="ARBA" id="ARBA00022989"/>
    </source>
</evidence>
<dbReference type="GO" id="GO:0015213">
    <property type="term" value="F:uridine transmembrane transporter activity"/>
    <property type="evidence" value="ECO:0007669"/>
    <property type="project" value="TreeGrafter"/>
</dbReference>
<dbReference type="SUPFAM" id="SSF103473">
    <property type="entry name" value="MFS general substrate transporter"/>
    <property type="match status" value="1"/>
</dbReference>
<dbReference type="Proteomes" id="UP000824091">
    <property type="component" value="Unassembled WGS sequence"/>
</dbReference>
<evidence type="ECO:0000256" key="7">
    <source>
        <dbReference type="SAM" id="Phobius"/>
    </source>
</evidence>
<evidence type="ECO:0000256" key="3">
    <source>
        <dbReference type="ARBA" id="ARBA00022475"/>
    </source>
</evidence>
<comment type="caution">
    <text evidence="9">The sequence shown here is derived from an EMBL/GenBank/DDBJ whole genome shotgun (WGS) entry which is preliminary data.</text>
</comment>
<dbReference type="Gene3D" id="1.20.1250.20">
    <property type="entry name" value="MFS general substrate transporter like domains"/>
    <property type="match status" value="1"/>
</dbReference>
<dbReference type="PROSITE" id="PS50850">
    <property type="entry name" value="MFS"/>
    <property type="match status" value="1"/>
</dbReference>